<dbReference type="Gene3D" id="3.40.50.1820">
    <property type="entry name" value="alpha/beta hydrolase"/>
    <property type="match status" value="1"/>
</dbReference>
<dbReference type="AlphaFoldDB" id="A0AAU7XA62"/>
<dbReference type="KEGG" id="mflg:ABS361_21985"/>
<sequence>MTQSSDQPSSAEPEVAASRAGTSNPGAPRPAPAEDDRDAVTVMVPAGGGGTPVEAAAQAAVPAEPATPVEPAAQIDPATQAELAAPVEPAARVETAGEAVPVSRFPQAEVEAFDPVSAEAAGVLVDHPDNPIPPGASAGYVMTEDGIRLRWAVFRPATATPRGTVALFHGRAEFIERFFETVRDLQVRGFVVATVDWRGQGGSDRVIRNRRKGHVKHFSDYGTDLATFVEAVMIPQCPPPYFALGHSTAGLVLIQNAAEMKTRFRRYVLTAPFLGLGDYGVPPALVRPLAAVFRTLLLRRAYVPAGTSGAIHCKPFKDNRLTSDERRYERNARLSYDMPDLAIGSPTVGWLSEALAAQDEVNDPKFLAAYRMPTLIIAAGADEVVSTPASERFAHSTKAADLLLLRGAKHEILQEADIHREQFWAAFDAFVPGTP</sequence>
<dbReference type="GO" id="GO:0016787">
    <property type="term" value="F:hydrolase activity"/>
    <property type="evidence" value="ECO:0007669"/>
    <property type="project" value="UniProtKB-KW"/>
</dbReference>
<dbReference type="RefSeq" id="WP_407049724.1">
    <property type="nucleotide sequence ID" value="NZ_CP158568.1"/>
</dbReference>
<evidence type="ECO:0000256" key="1">
    <source>
        <dbReference type="SAM" id="MobiDB-lite"/>
    </source>
</evidence>
<gene>
    <name evidence="3" type="ORF">ABS361_21985</name>
</gene>
<protein>
    <submittedName>
        <fullName evidence="3">Alpha/beta fold hydrolase</fullName>
    </submittedName>
</protein>
<dbReference type="InterPro" id="IPR051044">
    <property type="entry name" value="MAG_DAG_Lipase"/>
</dbReference>
<organism evidence="3">
    <name type="scientific">Methyloraptor flagellatus</name>
    <dbReference type="NCBI Taxonomy" id="3162530"/>
    <lineage>
        <taxon>Bacteria</taxon>
        <taxon>Pseudomonadati</taxon>
        <taxon>Pseudomonadota</taxon>
        <taxon>Alphaproteobacteria</taxon>
        <taxon>Hyphomicrobiales</taxon>
        <taxon>Ancalomicrobiaceae</taxon>
        <taxon>Methyloraptor</taxon>
    </lineage>
</organism>
<feature type="compositionally biased region" description="Polar residues" evidence="1">
    <location>
        <begin position="1"/>
        <end position="10"/>
    </location>
</feature>
<feature type="domain" description="Serine aminopeptidase S33" evidence="2">
    <location>
        <begin position="160"/>
        <end position="417"/>
    </location>
</feature>
<name>A0AAU7XA62_9HYPH</name>
<proteinExistence type="predicted"/>
<dbReference type="SUPFAM" id="SSF53474">
    <property type="entry name" value="alpha/beta-Hydrolases"/>
    <property type="match status" value="1"/>
</dbReference>
<dbReference type="InterPro" id="IPR029058">
    <property type="entry name" value="AB_hydrolase_fold"/>
</dbReference>
<dbReference type="EMBL" id="CP158568">
    <property type="protein sequence ID" value="XBY44633.1"/>
    <property type="molecule type" value="Genomic_DNA"/>
</dbReference>
<accession>A0AAU7XA62</accession>
<reference evidence="3" key="1">
    <citation type="submission" date="2024-06" db="EMBL/GenBank/DDBJ databases">
        <title>Methylostella associata gen. nov., sp. nov., a novel Ancalomicrobiaceae-affiliated facultatively methylotrophic bacteria that feed on methanotrophs of the genus Methylococcus.</title>
        <authorList>
            <person name="Saltykova V."/>
            <person name="Danilova O.V."/>
            <person name="Oshkin I.Y."/>
            <person name="Belova S.E."/>
            <person name="Pimenov N.V."/>
            <person name="Dedysh S.N."/>
        </authorList>
    </citation>
    <scope>NUCLEOTIDE SEQUENCE</scope>
    <source>
        <strain evidence="3">S20</strain>
    </source>
</reference>
<evidence type="ECO:0000259" key="2">
    <source>
        <dbReference type="Pfam" id="PF12146"/>
    </source>
</evidence>
<dbReference type="PANTHER" id="PTHR11614">
    <property type="entry name" value="PHOSPHOLIPASE-RELATED"/>
    <property type="match status" value="1"/>
</dbReference>
<dbReference type="Pfam" id="PF12146">
    <property type="entry name" value="Hydrolase_4"/>
    <property type="match status" value="1"/>
</dbReference>
<evidence type="ECO:0000313" key="3">
    <source>
        <dbReference type="EMBL" id="XBY44633.1"/>
    </source>
</evidence>
<feature type="region of interest" description="Disordered" evidence="1">
    <location>
        <begin position="1"/>
        <end position="51"/>
    </location>
</feature>
<dbReference type="InterPro" id="IPR022742">
    <property type="entry name" value="Hydrolase_4"/>
</dbReference>
<keyword evidence="3" id="KW-0378">Hydrolase</keyword>